<dbReference type="Gene3D" id="3.40.50.1820">
    <property type="entry name" value="alpha/beta hydrolase"/>
    <property type="match status" value="1"/>
</dbReference>
<dbReference type="Pfam" id="PF02230">
    <property type="entry name" value="Abhydrolase_2"/>
    <property type="match status" value="1"/>
</dbReference>
<reference evidence="4 5" key="1">
    <citation type="submission" date="2023-09" db="EMBL/GenBank/DDBJ databases">
        <authorList>
            <person name="Rey-Velasco X."/>
        </authorList>
    </citation>
    <scope>NUCLEOTIDE SEQUENCE [LARGE SCALE GENOMIC DNA]</scope>
    <source>
        <strain evidence="4 5">F297</strain>
    </source>
</reference>
<protein>
    <submittedName>
        <fullName evidence="4">Dienelactone hydrolase family protein</fullName>
    </submittedName>
</protein>
<dbReference type="RefSeq" id="WP_311483349.1">
    <property type="nucleotide sequence ID" value="NZ_JAVRHP010000010.1"/>
</dbReference>
<evidence type="ECO:0000313" key="4">
    <source>
        <dbReference type="EMBL" id="MDT0649173.1"/>
    </source>
</evidence>
<organism evidence="4 5">
    <name type="scientific">Autumnicola edwardsiae</name>
    <dbReference type="NCBI Taxonomy" id="3075594"/>
    <lineage>
        <taxon>Bacteria</taxon>
        <taxon>Pseudomonadati</taxon>
        <taxon>Bacteroidota</taxon>
        <taxon>Flavobacteriia</taxon>
        <taxon>Flavobacteriales</taxon>
        <taxon>Flavobacteriaceae</taxon>
        <taxon>Autumnicola</taxon>
    </lineage>
</organism>
<gene>
    <name evidence="4" type="ORF">RM529_03405</name>
</gene>
<evidence type="ECO:0000313" key="5">
    <source>
        <dbReference type="Proteomes" id="UP001248819"/>
    </source>
</evidence>
<dbReference type="GO" id="GO:0016787">
    <property type="term" value="F:hydrolase activity"/>
    <property type="evidence" value="ECO:0007669"/>
    <property type="project" value="UniProtKB-KW"/>
</dbReference>
<dbReference type="SUPFAM" id="SSF53474">
    <property type="entry name" value="alpha/beta-Hydrolases"/>
    <property type="match status" value="1"/>
</dbReference>
<comment type="caution">
    <text evidence="4">The sequence shown here is derived from an EMBL/GenBank/DDBJ whole genome shotgun (WGS) entry which is preliminary data.</text>
</comment>
<feature type="domain" description="Phospholipase/carboxylesterase/thioesterase" evidence="3">
    <location>
        <begin position="16"/>
        <end position="200"/>
    </location>
</feature>
<dbReference type="PANTHER" id="PTHR10655:SF17">
    <property type="entry name" value="LYSOPHOSPHOLIPASE-LIKE PROTEIN 1"/>
    <property type="match status" value="1"/>
</dbReference>
<evidence type="ECO:0000256" key="2">
    <source>
        <dbReference type="ARBA" id="ARBA00022801"/>
    </source>
</evidence>
<dbReference type="Proteomes" id="UP001248819">
    <property type="component" value="Unassembled WGS sequence"/>
</dbReference>
<keyword evidence="5" id="KW-1185">Reference proteome</keyword>
<dbReference type="InterPro" id="IPR050565">
    <property type="entry name" value="LYPA1-2/EST-like"/>
</dbReference>
<name>A0ABU3CS37_9FLAO</name>
<comment type="similarity">
    <text evidence="1">Belongs to the AB hydrolase superfamily. AB hydrolase 2 family.</text>
</comment>
<sequence>MHDYNITEKGALLTEAEHSIILLHGRGASAEDILPLAKEFSIKNCYLAAPQATHSTWYPTSFMAEEEANEPWLSSAVDVVKRLIDETAEHIPLNKIYIMGFSQGACLTLEVAARYAAEYAGIAAFTGGLIGNELKTERYNGNFNGSKVFIGSGDKDPHVPLSRIKESKEILEKMGAAVQMEIYPDRAHTITLDEINKVNQLLF</sequence>
<evidence type="ECO:0000259" key="3">
    <source>
        <dbReference type="Pfam" id="PF02230"/>
    </source>
</evidence>
<dbReference type="EMBL" id="JAVRHP010000010">
    <property type="protein sequence ID" value="MDT0649173.1"/>
    <property type="molecule type" value="Genomic_DNA"/>
</dbReference>
<keyword evidence="2 4" id="KW-0378">Hydrolase</keyword>
<proteinExistence type="inferred from homology"/>
<accession>A0ABU3CS37</accession>
<dbReference type="InterPro" id="IPR003140">
    <property type="entry name" value="PLipase/COase/thioEstase"/>
</dbReference>
<evidence type="ECO:0000256" key="1">
    <source>
        <dbReference type="ARBA" id="ARBA00006499"/>
    </source>
</evidence>
<dbReference type="PANTHER" id="PTHR10655">
    <property type="entry name" value="LYSOPHOSPHOLIPASE-RELATED"/>
    <property type="match status" value="1"/>
</dbReference>
<dbReference type="InterPro" id="IPR029058">
    <property type="entry name" value="AB_hydrolase_fold"/>
</dbReference>